<reference evidence="1 2" key="1">
    <citation type="submission" date="2024-02" db="EMBL/GenBank/DDBJ databases">
        <title>Rhodopirellula caenicola NBRC 110016.</title>
        <authorList>
            <person name="Ichikawa N."/>
            <person name="Katano-Makiyama Y."/>
            <person name="Hidaka K."/>
        </authorList>
    </citation>
    <scope>NUCLEOTIDE SEQUENCE [LARGE SCALE GENOMIC DNA]</scope>
    <source>
        <strain evidence="1 2">NBRC 110016</strain>
    </source>
</reference>
<protein>
    <recommendedName>
        <fullName evidence="3">ComEC family competence protein</fullName>
    </recommendedName>
</protein>
<gene>
    <name evidence="1" type="ORF">Rcae01_06690</name>
</gene>
<accession>A0ABP9W1C9</accession>
<evidence type="ECO:0000313" key="2">
    <source>
        <dbReference type="Proteomes" id="UP001416858"/>
    </source>
</evidence>
<sequence length="453" mass="50538">MKQPSTNLDAVFDDLKRRLDALGKNPAHDNEATRHDRLIVPVLTHPLLLGWDLNDLVGQASITLPSQLLDSHIFRGAEPKFRKPDILVTSSAFQFNALVVEEKEGQANIGDLNGYRFQLHEYQSLYECVWGLLTDGERWILKKGFESYHTFDSLDALKAGLGDLQHWIGKQSLLERKLAHGTCDLVIIVPSSGYGSFGGTVRDVTGGEFTLGNRDLLDLGQARSTILMLGDRRAIVLNGATQSAISELRQFGIRRLELIMIDSNDRDHVPGMKRLLDEYRHQIGRIYVSADRPASSSSIFAMLAERHHRDNLELYRIENADEHPRVIYNAPDSQLQLSLIAPSMLENMHAMLSPHRQEASTIVTLRNAGQRFVVPDHSCSAAMATLTKKMTEHDRTIVKLPQSDATVATNIISCNSTSTDVVRLGRDNDTIDRYAVDMNGRVVPLTDADRGNA</sequence>
<evidence type="ECO:0000313" key="1">
    <source>
        <dbReference type="EMBL" id="GAA5511174.1"/>
    </source>
</evidence>
<comment type="caution">
    <text evidence="1">The sequence shown here is derived from an EMBL/GenBank/DDBJ whole genome shotgun (WGS) entry which is preliminary data.</text>
</comment>
<dbReference type="RefSeq" id="WP_345689636.1">
    <property type="nucleotide sequence ID" value="NZ_BAABRO010000041.1"/>
</dbReference>
<proteinExistence type="predicted"/>
<dbReference type="EMBL" id="BAABRO010000041">
    <property type="protein sequence ID" value="GAA5511174.1"/>
    <property type="molecule type" value="Genomic_DNA"/>
</dbReference>
<keyword evidence="2" id="KW-1185">Reference proteome</keyword>
<name>A0ABP9W1C9_9BACT</name>
<organism evidence="1 2">
    <name type="scientific">Novipirellula caenicola</name>
    <dbReference type="NCBI Taxonomy" id="1536901"/>
    <lineage>
        <taxon>Bacteria</taxon>
        <taxon>Pseudomonadati</taxon>
        <taxon>Planctomycetota</taxon>
        <taxon>Planctomycetia</taxon>
        <taxon>Pirellulales</taxon>
        <taxon>Pirellulaceae</taxon>
        <taxon>Novipirellula</taxon>
    </lineage>
</organism>
<dbReference type="Proteomes" id="UP001416858">
    <property type="component" value="Unassembled WGS sequence"/>
</dbReference>
<evidence type="ECO:0008006" key="3">
    <source>
        <dbReference type="Google" id="ProtNLM"/>
    </source>
</evidence>